<comment type="caution">
    <text evidence="2">The sequence shown here is derived from an EMBL/GenBank/DDBJ whole genome shotgun (WGS) entry which is preliminary data.</text>
</comment>
<dbReference type="OrthoDB" id="5639832at2"/>
<keyword evidence="3" id="KW-1185">Reference proteome</keyword>
<sequence length="118" mass="12756">MLLNRMTIKQGVIVGAVGFVLVFALGLNIGQKPTALVVVDLTRAIQKPSLMLAHSKLSKDAQSKLMKQFSALLPQVIKAYGQTHRVTVMSATVLASNNSLDVTDKVVAETITRMKHEA</sequence>
<dbReference type="RefSeq" id="WP_058495575.1">
    <property type="nucleotide sequence ID" value="NZ_CAAAIU010000018.1"/>
</dbReference>
<gene>
    <name evidence="2" type="ORF">Ldro_1273</name>
</gene>
<dbReference type="PATRIC" id="fig|1212489.4.peg.1341"/>
<dbReference type="AlphaFoldDB" id="A0A0W0SWB2"/>
<reference evidence="2 3" key="1">
    <citation type="submission" date="2015-11" db="EMBL/GenBank/DDBJ databases">
        <title>Genomic analysis of 38 Legionella species identifies large and diverse effector repertoires.</title>
        <authorList>
            <person name="Burstein D."/>
            <person name="Amaro F."/>
            <person name="Zusman T."/>
            <person name="Lifshitz Z."/>
            <person name="Cohen O."/>
            <person name="Gilbert J.A."/>
            <person name="Pupko T."/>
            <person name="Shuman H.A."/>
            <person name="Segal G."/>
        </authorList>
    </citation>
    <scope>NUCLEOTIDE SEQUENCE [LARGE SCALE GENOMIC DNA]</scope>
    <source>
        <strain evidence="2 3">ATCC 700990</strain>
    </source>
</reference>
<keyword evidence="1" id="KW-0812">Transmembrane</keyword>
<keyword evidence="1" id="KW-1133">Transmembrane helix</keyword>
<accession>A0A0W0SWB2</accession>
<evidence type="ECO:0000313" key="2">
    <source>
        <dbReference type="EMBL" id="KTC87654.1"/>
    </source>
</evidence>
<protein>
    <submittedName>
        <fullName evidence="2">Putative TrbI protein</fullName>
    </submittedName>
</protein>
<dbReference type="STRING" id="1212489.Ldro_1273"/>
<evidence type="ECO:0000256" key="1">
    <source>
        <dbReference type="SAM" id="Phobius"/>
    </source>
</evidence>
<feature type="transmembrane region" description="Helical" evidence="1">
    <location>
        <begin position="12"/>
        <end position="30"/>
    </location>
</feature>
<keyword evidence="1" id="KW-0472">Membrane</keyword>
<proteinExistence type="predicted"/>
<evidence type="ECO:0000313" key="3">
    <source>
        <dbReference type="Proteomes" id="UP000054736"/>
    </source>
</evidence>
<dbReference type="EMBL" id="LNXY01000020">
    <property type="protein sequence ID" value="KTC87654.1"/>
    <property type="molecule type" value="Genomic_DNA"/>
</dbReference>
<name>A0A0W0SWB2_9GAMM</name>
<dbReference type="Proteomes" id="UP000054736">
    <property type="component" value="Unassembled WGS sequence"/>
</dbReference>
<organism evidence="2 3">
    <name type="scientific">Legionella drozanskii LLAP-1</name>
    <dbReference type="NCBI Taxonomy" id="1212489"/>
    <lineage>
        <taxon>Bacteria</taxon>
        <taxon>Pseudomonadati</taxon>
        <taxon>Pseudomonadota</taxon>
        <taxon>Gammaproteobacteria</taxon>
        <taxon>Legionellales</taxon>
        <taxon>Legionellaceae</taxon>
        <taxon>Legionella</taxon>
    </lineage>
</organism>